<keyword evidence="2 5" id="KW-0812">Transmembrane</keyword>
<evidence type="ECO:0000256" key="1">
    <source>
        <dbReference type="ARBA" id="ARBA00022475"/>
    </source>
</evidence>
<evidence type="ECO:0000256" key="3">
    <source>
        <dbReference type="ARBA" id="ARBA00022989"/>
    </source>
</evidence>
<keyword evidence="4 5" id="KW-0472">Membrane</keyword>
<keyword evidence="1" id="KW-1003">Cell membrane</keyword>
<sequence>MKSEIAILGLYVPGLLFCAVVASALWFLVDALMLRMAAWQWFWHPPLARLALYFLLLALAVALVPEL</sequence>
<evidence type="ECO:0000313" key="7">
    <source>
        <dbReference type="Proteomes" id="UP000679284"/>
    </source>
</evidence>
<evidence type="ECO:0000256" key="4">
    <source>
        <dbReference type="ARBA" id="ARBA00023136"/>
    </source>
</evidence>
<gene>
    <name evidence="6" type="ORF">GR316_00630</name>
</gene>
<dbReference type="Proteomes" id="UP000679284">
    <property type="component" value="Chromosome"/>
</dbReference>
<feature type="transmembrane region" description="Helical" evidence="5">
    <location>
        <begin position="41"/>
        <end position="64"/>
    </location>
</feature>
<keyword evidence="3 5" id="KW-1133">Transmembrane helix</keyword>
<name>A0A8J8MQM3_9RHOB</name>
<reference evidence="6" key="1">
    <citation type="submission" date="2020-01" db="EMBL/GenBank/DDBJ databases">
        <authorList>
            <person name="Yang Y."/>
            <person name="Kwon Y.M."/>
        </authorList>
    </citation>
    <scope>NUCLEOTIDE SEQUENCE</scope>
    <source>
        <strain evidence="6">PG104</strain>
    </source>
</reference>
<evidence type="ECO:0000256" key="5">
    <source>
        <dbReference type="SAM" id="Phobius"/>
    </source>
</evidence>
<proteinExistence type="predicted"/>
<dbReference type="AlphaFoldDB" id="A0A8J8MQM3"/>
<accession>A0A8J8MQM3</accession>
<dbReference type="EMBL" id="CP047289">
    <property type="protein sequence ID" value="QUS34905.1"/>
    <property type="molecule type" value="Genomic_DNA"/>
</dbReference>
<protein>
    <submittedName>
        <fullName evidence="6">DUF1656 domain-containing protein</fullName>
    </submittedName>
</protein>
<dbReference type="RefSeq" id="WP_211784155.1">
    <property type="nucleotide sequence ID" value="NZ_CP047289.1"/>
</dbReference>
<dbReference type="KEGG" id="fap:GR316_00630"/>
<evidence type="ECO:0000313" key="6">
    <source>
        <dbReference type="EMBL" id="QUS34905.1"/>
    </source>
</evidence>
<organism evidence="6 7">
    <name type="scientific">Falsirhodobacter algicola</name>
    <dbReference type="NCBI Taxonomy" id="2692330"/>
    <lineage>
        <taxon>Bacteria</taxon>
        <taxon>Pseudomonadati</taxon>
        <taxon>Pseudomonadota</taxon>
        <taxon>Alphaproteobacteria</taxon>
        <taxon>Rhodobacterales</taxon>
        <taxon>Paracoccaceae</taxon>
        <taxon>Falsirhodobacter</taxon>
    </lineage>
</organism>
<dbReference type="InterPro" id="IPR012451">
    <property type="entry name" value="DUF1656"/>
</dbReference>
<feature type="transmembrane region" description="Helical" evidence="5">
    <location>
        <begin position="7"/>
        <end position="29"/>
    </location>
</feature>
<evidence type="ECO:0000256" key="2">
    <source>
        <dbReference type="ARBA" id="ARBA00022692"/>
    </source>
</evidence>
<dbReference type="Pfam" id="PF07869">
    <property type="entry name" value="DUF1656"/>
    <property type="match status" value="1"/>
</dbReference>
<keyword evidence="7" id="KW-1185">Reference proteome</keyword>